<dbReference type="Proteomes" id="UP001530377">
    <property type="component" value="Unassembled WGS sequence"/>
</dbReference>
<gene>
    <name evidence="2" type="ORF">ACHAXA_007703</name>
</gene>
<dbReference type="Pfam" id="PF24906">
    <property type="entry name" value="Zf_WRKY19"/>
    <property type="match status" value="1"/>
</dbReference>
<dbReference type="EMBL" id="JALLPB020000334">
    <property type="protein sequence ID" value="KAL3810369.1"/>
    <property type="molecule type" value="Genomic_DNA"/>
</dbReference>
<evidence type="ECO:0000313" key="3">
    <source>
        <dbReference type="Proteomes" id="UP001530377"/>
    </source>
</evidence>
<feature type="domain" description="WRKY19-like zinc finger" evidence="1">
    <location>
        <begin position="85"/>
        <end position="106"/>
    </location>
</feature>
<keyword evidence="3" id="KW-1185">Reference proteome</keyword>
<proteinExistence type="predicted"/>
<dbReference type="InterPro" id="IPR056866">
    <property type="entry name" value="Znf_WRKY19"/>
</dbReference>
<evidence type="ECO:0000313" key="2">
    <source>
        <dbReference type="EMBL" id="KAL3810369.1"/>
    </source>
</evidence>
<dbReference type="PANTHER" id="PTHR31827">
    <property type="entry name" value="EMB|CAB89363.1"/>
    <property type="match status" value="1"/>
</dbReference>
<protein>
    <recommendedName>
        <fullName evidence="1">WRKY19-like zinc finger domain-containing protein</fullName>
    </recommendedName>
</protein>
<organism evidence="2 3">
    <name type="scientific">Cyclostephanos tholiformis</name>
    <dbReference type="NCBI Taxonomy" id="382380"/>
    <lineage>
        <taxon>Eukaryota</taxon>
        <taxon>Sar</taxon>
        <taxon>Stramenopiles</taxon>
        <taxon>Ochrophyta</taxon>
        <taxon>Bacillariophyta</taxon>
        <taxon>Coscinodiscophyceae</taxon>
        <taxon>Thalassiosirophycidae</taxon>
        <taxon>Stephanodiscales</taxon>
        <taxon>Stephanodiscaceae</taxon>
        <taxon>Cyclostephanos</taxon>
    </lineage>
</organism>
<dbReference type="AlphaFoldDB" id="A0ABD3RBG7"/>
<dbReference type="PANTHER" id="PTHR31827:SF1">
    <property type="entry name" value="EMB|CAB89363.1"/>
    <property type="match status" value="1"/>
</dbReference>
<reference evidence="2 3" key="1">
    <citation type="submission" date="2024-10" db="EMBL/GenBank/DDBJ databases">
        <title>Updated reference genomes for cyclostephanoid diatoms.</title>
        <authorList>
            <person name="Roberts W.R."/>
            <person name="Alverson A.J."/>
        </authorList>
    </citation>
    <scope>NUCLEOTIDE SEQUENCE [LARGE SCALE GENOMIC DNA]</scope>
    <source>
        <strain evidence="2 3">AJA228-03</strain>
    </source>
</reference>
<sequence length="330" mass="35927">MTQDKAPIDFSSQEKLVHNESNIKNSVILQFSTSPLLPSAECRNQFAGVERGPKKCAKVPRCSHEGCFNQVQQGGVCTRHGAKLRRCSLEGCTSKAVQGGVCIRHGAKVPRCSQEGCSNKVVQGGVCVRHGAKLKRCSHRGCTNKSVRAGVCIRHGSHVGCANVTKEGRSVCVEHCEDEGCTQRARRRGVCYNHCADKTLASSIGQREAVTSLQSIKGCKATAERTINAAVGKINAHNRQANAGHAVAVRYSKSLPLSPMFPNPLSAMVPNFSDDDKIGEWVYKYIPPEHQHMSARHFSELLLNARENRLVTDGSKGLLITNNMNKINDN</sequence>
<evidence type="ECO:0000259" key="1">
    <source>
        <dbReference type="Pfam" id="PF24906"/>
    </source>
</evidence>
<comment type="caution">
    <text evidence="2">The sequence shown here is derived from an EMBL/GenBank/DDBJ whole genome shotgun (WGS) entry which is preliminary data.</text>
</comment>
<name>A0ABD3RBG7_9STRA</name>
<accession>A0ABD3RBG7</accession>